<dbReference type="Gene3D" id="3.40.50.1820">
    <property type="entry name" value="alpha/beta hydrolase"/>
    <property type="match status" value="1"/>
</dbReference>
<proteinExistence type="predicted"/>
<accession>A0A4U8Q944</accession>
<dbReference type="Pfam" id="PF20434">
    <property type="entry name" value="BD-FAE"/>
    <property type="match status" value="1"/>
</dbReference>
<keyword evidence="4" id="KW-1185">Reference proteome</keyword>
<feature type="domain" description="BD-FAE-like" evidence="2">
    <location>
        <begin position="95"/>
        <end position="247"/>
    </location>
</feature>
<evidence type="ECO:0000259" key="2">
    <source>
        <dbReference type="Pfam" id="PF20434"/>
    </source>
</evidence>
<dbReference type="EC" id="3.1.1.72" evidence="3"/>
<name>A0A4U8Q944_9FIRM</name>
<keyword evidence="1 3" id="KW-0378">Hydrolase</keyword>
<dbReference type="STRING" id="180332.GCA_000797495_00140"/>
<dbReference type="InterPro" id="IPR050300">
    <property type="entry name" value="GDXG_lipolytic_enzyme"/>
</dbReference>
<protein>
    <submittedName>
        <fullName evidence="3">Acetylxylan esterase</fullName>
        <ecNumber evidence="3">3.1.1.72</ecNumber>
    </submittedName>
</protein>
<evidence type="ECO:0000313" key="4">
    <source>
        <dbReference type="Proteomes" id="UP000306509"/>
    </source>
</evidence>
<dbReference type="PANTHER" id="PTHR48081">
    <property type="entry name" value="AB HYDROLASE SUPERFAMILY PROTEIN C4A8.06C"/>
    <property type="match status" value="1"/>
</dbReference>
<dbReference type="RefSeq" id="WP_027295167.1">
    <property type="nucleotide sequence ID" value="NZ_JTGN01000009.1"/>
</dbReference>
<dbReference type="PANTHER" id="PTHR48081:SF6">
    <property type="entry name" value="PEPTIDASE S9 PROLYL OLIGOPEPTIDASE CATALYTIC DOMAIN-CONTAINING PROTEIN"/>
    <property type="match status" value="1"/>
</dbReference>
<dbReference type="Proteomes" id="UP000306509">
    <property type="component" value="Unassembled WGS sequence"/>
</dbReference>
<dbReference type="AlphaFoldDB" id="A0A4U8Q944"/>
<evidence type="ECO:0000313" key="3">
    <source>
        <dbReference type="EMBL" id="TLD00693.1"/>
    </source>
</evidence>
<sequence>MKIETHRLYENRDDVTLTAYILDDSPELAAGKRRPAIIVNPGGAYVMLSDREAEPIAMRFAGMGFHTFVLRYSVFTGGTNVWPENLKNLPPDKKEVQYPAPLIELGMSMLTVKKHADEWCIDREQIGICGFSAGGHNCTMYASSWFRSILTESLHTTEAQLRPAFCIVGYPFVDWEFQYNLEMDELTRDSYRWMYQDYFGETDPPAEKMRACSPNYMITRKTAPTFIWTTATDKSVDPRHSIRLVEAMADHGVPYEFHIFSEGAHGLALADRATFQKSGDINETVAQWVPLADMWLKNIVKLGTNN</sequence>
<gene>
    <name evidence="3" type="primary">axeA1_2</name>
    <name evidence="3" type="ORF">DSM106044_02443</name>
</gene>
<dbReference type="EMBL" id="QGQD01000050">
    <property type="protein sequence ID" value="TLD00693.1"/>
    <property type="molecule type" value="Genomic_DNA"/>
</dbReference>
<organism evidence="3 4">
    <name type="scientific">Robinsoniella peoriensis</name>
    <dbReference type="NCBI Taxonomy" id="180332"/>
    <lineage>
        <taxon>Bacteria</taxon>
        <taxon>Bacillati</taxon>
        <taxon>Bacillota</taxon>
        <taxon>Clostridia</taxon>
        <taxon>Lachnospirales</taxon>
        <taxon>Lachnospiraceae</taxon>
        <taxon>Robinsoniella</taxon>
    </lineage>
</organism>
<dbReference type="InterPro" id="IPR049492">
    <property type="entry name" value="BD-FAE-like_dom"/>
</dbReference>
<dbReference type="GO" id="GO:0046555">
    <property type="term" value="F:acetylxylan esterase activity"/>
    <property type="evidence" value="ECO:0007669"/>
    <property type="project" value="UniProtKB-EC"/>
</dbReference>
<comment type="caution">
    <text evidence="3">The sequence shown here is derived from an EMBL/GenBank/DDBJ whole genome shotgun (WGS) entry which is preliminary data.</text>
</comment>
<reference evidence="3 4" key="1">
    <citation type="journal article" date="2019" name="Anaerobe">
        <title>Detection of Robinsoniella peoriensis in multiple bone samples of a trauma patient.</title>
        <authorList>
            <person name="Schrottner P."/>
            <person name="Hartwich K."/>
            <person name="Bunk B."/>
            <person name="Schober I."/>
            <person name="Helbig S."/>
            <person name="Rudolph W.W."/>
            <person name="Gunzer F."/>
        </authorList>
    </citation>
    <scope>NUCLEOTIDE SEQUENCE [LARGE SCALE GENOMIC DNA]</scope>
    <source>
        <strain evidence="3 4">DSM 106044</strain>
    </source>
</reference>
<evidence type="ECO:0000256" key="1">
    <source>
        <dbReference type="ARBA" id="ARBA00022801"/>
    </source>
</evidence>
<dbReference type="SUPFAM" id="SSF53474">
    <property type="entry name" value="alpha/beta-Hydrolases"/>
    <property type="match status" value="1"/>
</dbReference>
<dbReference type="InterPro" id="IPR029058">
    <property type="entry name" value="AB_hydrolase_fold"/>
</dbReference>